<proteinExistence type="predicted"/>
<dbReference type="AlphaFoldDB" id="A0A4P7L5Z1"/>
<geneLocation type="plasmid" evidence="2">
    <name>parsfin7</name>
</geneLocation>
<gene>
    <name evidence="1" type="ORF">ArsFIN_50010</name>
</gene>
<sequence length="35" mass="4303">MMNHHNLQLGKKTEYISKYDRNLLTPIKEIMEEKR</sequence>
<accession>A0A4P7L5Z1</accession>
<evidence type="ECO:0000313" key="2">
    <source>
        <dbReference type="Proteomes" id="UP000295134"/>
    </source>
</evidence>
<dbReference type="KEGG" id="ans:ArsFIN_50010"/>
<organism evidence="1 2">
    <name type="scientific">Arsenophonus nasoniae</name>
    <name type="common">son-killer infecting Nasonia vitripennis</name>
    <dbReference type="NCBI Taxonomy" id="638"/>
    <lineage>
        <taxon>Bacteria</taxon>
        <taxon>Pseudomonadati</taxon>
        <taxon>Pseudomonadota</taxon>
        <taxon>Gammaproteobacteria</taxon>
        <taxon>Enterobacterales</taxon>
        <taxon>Morganellaceae</taxon>
        <taxon>Arsenophonus</taxon>
    </lineage>
</organism>
<keyword evidence="1" id="KW-0614">Plasmid</keyword>
<reference evidence="1 2" key="1">
    <citation type="submission" date="2019-03" db="EMBL/GenBank/DDBJ databases">
        <title>Long-read sequencing reveals hyperdense prophage content in a complex bacterial symbiont genome.</title>
        <authorList>
            <person name="Frost C.L."/>
            <person name="Siozios S."/>
            <person name="Nadal-Jimenez P."/>
            <person name="Brockhurst M.A."/>
            <person name="King K.C."/>
            <person name="Darby A.C."/>
            <person name="Hurst G.D.D."/>
        </authorList>
    </citation>
    <scope>NUCLEOTIDE SEQUENCE [LARGE SCALE GENOMIC DNA]</scope>
    <source>
        <strain evidence="1 2">FIN</strain>
        <plasmid evidence="2">parsfin7</plasmid>
    </source>
</reference>
<name>A0A4P7L5Z1_9GAMM</name>
<evidence type="ECO:0000313" key="1">
    <source>
        <dbReference type="EMBL" id="QBY46390.1"/>
    </source>
</evidence>
<protein>
    <submittedName>
        <fullName evidence="1">Uncharacterized protein</fullName>
    </submittedName>
</protein>
<dbReference type="EMBL" id="CP038619">
    <property type="protein sequence ID" value="QBY46390.1"/>
    <property type="molecule type" value="Genomic_DNA"/>
</dbReference>
<dbReference type="Proteomes" id="UP000295134">
    <property type="component" value="Plasmid pArsFIN7"/>
</dbReference>